<name>A0A816RNT2_9BILA</name>
<protein>
    <submittedName>
        <fullName evidence="1">Uncharacterized protein</fullName>
    </submittedName>
</protein>
<evidence type="ECO:0000313" key="2">
    <source>
        <dbReference type="Proteomes" id="UP000663824"/>
    </source>
</evidence>
<proteinExistence type="predicted"/>
<reference evidence="1" key="1">
    <citation type="submission" date="2021-02" db="EMBL/GenBank/DDBJ databases">
        <authorList>
            <person name="Nowell W R."/>
        </authorList>
    </citation>
    <scope>NUCLEOTIDE SEQUENCE</scope>
</reference>
<dbReference type="EMBL" id="CAJNRE010008909">
    <property type="protein sequence ID" value="CAF2077659.1"/>
    <property type="molecule type" value="Genomic_DNA"/>
</dbReference>
<evidence type="ECO:0000313" key="1">
    <source>
        <dbReference type="EMBL" id="CAF2077659.1"/>
    </source>
</evidence>
<comment type="caution">
    <text evidence="1">The sequence shown here is derived from an EMBL/GenBank/DDBJ whole genome shotgun (WGS) entry which is preliminary data.</text>
</comment>
<dbReference type="AlphaFoldDB" id="A0A816RNT2"/>
<gene>
    <name evidence="1" type="ORF">MBJ925_LOCUS17927</name>
</gene>
<sequence>MQYYIIVIPFLTTIAHPETGLFSDFIWLYTPAETIIYNSAIFPMTKYLCQFLPLSAAENIPSCNITTKKGVNASLTIVSVAIGAASLAMSMANSVQIGNLQHQVAVVESALSRFSRNVEIHGAQLSKLTLKHIQLTEELEITQQALDDIIPVLDKHSEAITILKTGFERLQFELRHSFLYLAITQICNNELTLDFLSPEDIHNVVYNVIKEQRPYYTYKLLTIPFFHENETIELTRIPRYWAINQVDNTTIEWHHPEESGCDLRLMTSCRDTPPIRTISKDTCLDEIIAKLPLSRCQTTSIPAAKYFLRQLRDNFWITLSPKSLHCVKTPRSDYLSGMQQTWNMNEEIILPSVSLVNVTQITQLRVLASL</sequence>
<accession>A0A816RNT2</accession>
<organism evidence="1 2">
    <name type="scientific">Rotaria magnacalcarata</name>
    <dbReference type="NCBI Taxonomy" id="392030"/>
    <lineage>
        <taxon>Eukaryota</taxon>
        <taxon>Metazoa</taxon>
        <taxon>Spiralia</taxon>
        <taxon>Gnathifera</taxon>
        <taxon>Rotifera</taxon>
        <taxon>Eurotatoria</taxon>
        <taxon>Bdelloidea</taxon>
        <taxon>Philodinida</taxon>
        <taxon>Philodinidae</taxon>
        <taxon>Rotaria</taxon>
    </lineage>
</organism>
<dbReference type="Proteomes" id="UP000663824">
    <property type="component" value="Unassembled WGS sequence"/>
</dbReference>